<dbReference type="InterPro" id="IPR000843">
    <property type="entry name" value="HTH_LacI"/>
</dbReference>
<dbReference type="EMBL" id="NVUS01000004">
    <property type="protein sequence ID" value="PCJ02446.1"/>
    <property type="molecule type" value="Genomic_DNA"/>
</dbReference>
<dbReference type="PANTHER" id="PTHR30146">
    <property type="entry name" value="LACI-RELATED TRANSCRIPTIONAL REPRESSOR"/>
    <property type="match status" value="1"/>
</dbReference>
<dbReference type="InterPro" id="IPR010982">
    <property type="entry name" value="Lambda_DNA-bd_dom_sf"/>
</dbReference>
<evidence type="ECO:0000259" key="5">
    <source>
        <dbReference type="PROSITE" id="PS50932"/>
    </source>
</evidence>
<evidence type="ECO:0000256" key="2">
    <source>
        <dbReference type="ARBA" id="ARBA00023015"/>
    </source>
</evidence>
<gene>
    <name evidence="6" type="ORF">COB13_04435</name>
</gene>
<dbReference type="InterPro" id="IPR046335">
    <property type="entry name" value="LacI/GalR-like_sensor"/>
</dbReference>
<evidence type="ECO:0000256" key="3">
    <source>
        <dbReference type="ARBA" id="ARBA00023125"/>
    </source>
</evidence>
<proteinExistence type="predicted"/>
<keyword evidence="4" id="KW-0804">Transcription</keyword>
<keyword evidence="3" id="KW-0238">DNA-binding</keyword>
<evidence type="ECO:0000256" key="4">
    <source>
        <dbReference type="ARBA" id="ARBA00023163"/>
    </source>
</evidence>
<dbReference type="InterPro" id="IPR028082">
    <property type="entry name" value="Peripla_BP_I"/>
</dbReference>
<dbReference type="Gene3D" id="3.40.50.2300">
    <property type="match status" value="2"/>
</dbReference>
<reference evidence="6" key="2">
    <citation type="journal article" date="2018" name="ISME J.">
        <title>A dynamic microbial community with high functional redundancy inhabits the cold, oxic subseafloor aquifer.</title>
        <authorList>
            <person name="Tully B.J."/>
            <person name="Wheat C.G."/>
            <person name="Glazer B.T."/>
            <person name="Huber J.A."/>
        </authorList>
    </citation>
    <scope>NUCLEOTIDE SEQUENCE</scope>
    <source>
        <strain evidence="6">NORP83</strain>
    </source>
</reference>
<dbReference type="GO" id="GO:0003700">
    <property type="term" value="F:DNA-binding transcription factor activity"/>
    <property type="evidence" value="ECO:0007669"/>
    <property type="project" value="TreeGrafter"/>
</dbReference>
<evidence type="ECO:0000313" key="6">
    <source>
        <dbReference type="EMBL" id="PCJ02446.1"/>
    </source>
</evidence>
<dbReference type="PROSITE" id="PS50932">
    <property type="entry name" value="HTH_LACI_2"/>
    <property type="match status" value="1"/>
</dbReference>
<evidence type="ECO:0000256" key="1">
    <source>
        <dbReference type="ARBA" id="ARBA00022491"/>
    </source>
</evidence>
<reference key="1">
    <citation type="submission" date="2017-08" db="EMBL/GenBank/DDBJ databases">
        <title>A dynamic microbial community with high functional redundancy inhabits the cold, oxic subseafloor aquifer.</title>
        <authorList>
            <person name="Tully B.J."/>
            <person name="Wheat C.G."/>
            <person name="Glazer B.T."/>
            <person name="Huber J.A."/>
        </authorList>
    </citation>
    <scope>NUCLEOTIDE SEQUENCE [LARGE SCALE GENOMIC DNA]</scope>
</reference>
<dbReference type="PANTHER" id="PTHR30146:SF95">
    <property type="entry name" value="RIBOSE OPERON REPRESSOR"/>
    <property type="match status" value="1"/>
</dbReference>
<organism evidence="6">
    <name type="scientific">OCS116 cluster bacterium</name>
    <dbReference type="NCBI Taxonomy" id="2030921"/>
    <lineage>
        <taxon>Bacteria</taxon>
        <taxon>Pseudomonadati</taxon>
        <taxon>Pseudomonadota</taxon>
        <taxon>Alphaproteobacteria</taxon>
        <taxon>OCS116 cluster</taxon>
    </lineage>
</organism>
<dbReference type="SMART" id="SM00354">
    <property type="entry name" value="HTH_LACI"/>
    <property type="match status" value="1"/>
</dbReference>
<comment type="caution">
    <text evidence="6">The sequence shown here is derived from an EMBL/GenBank/DDBJ whole genome shotgun (WGS) entry which is preliminary data.</text>
</comment>
<dbReference type="Pfam" id="PF00356">
    <property type="entry name" value="LacI"/>
    <property type="match status" value="1"/>
</dbReference>
<dbReference type="CDD" id="cd01392">
    <property type="entry name" value="HTH_LacI"/>
    <property type="match status" value="1"/>
</dbReference>
<dbReference type="Gene3D" id="1.10.260.40">
    <property type="entry name" value="lambda repressor-like DNA-binding domains"/>
    <property type="match status" value="1"/>
</dbReference>
<dbReference type="CDD" id="cd06278">
    <property type="entry name" value="PBP1_LacI-like"/>
    <property type="match status" value="1"/>
</dbReference>
<accession>A0A2A4Z7C1</accession>
<dbReference type="GO" id="GO:0000976">
    <property type="term" value="F:transcription cis-regulatory region binding"/>
    <property type="evidence" value="ECO:0007669"/>
    <property type="project" value="TreeGrafter"/>
</dbReference>
<sequence>MADMTRKKPTSYDVAKLAGVHRSAVSRAFSDGGSISAETKEKVMKAAKTLEYRVNFFARGLQKQNSGLVGIVASRLDTPYRAKQVKLASHELIENGYTPILLTVDKSDDVSGRMSSLLNYNISGMIVTSDTPPAKIIEECIQYNIPVVLINRDPSITGTDRIQLNIEDAGQLAFDMLCKAGATKFGVLMPQTQTYTVQGRAKIFAQKCRDAGFPITIIETQGQSYAAGTDATQDVYEKLDDIDGIFCTTDLMAFGLLDGLRNQYNIAVPGQLKILGFDDVDQASWGAYNLSTINQDIQQSAIAAVDLMMKRLETPLKPLETRSILLTPIHRGTT</sequence>
<dbReference type="AlphaFoldDB" id="A0A2A4Z7C1"/>
<dbReference type="Pfam" id="PF13377">
    <property type="entry name" value="Peripla_BP_3"/>
    <property type="match status" value="1"/>
</dbReference>
<dbReference type="SUPFAM" id="SSF47413">
    <property type="entry name" value="lambda repressor-like DNA-binding domains"/>
    <property type="match status" value="1"/>
</dbReference>
<protein>
    <submittedName>
        <fullName evidence="6">LacI family transcriptional regulator</fullName>
    </submittedName>
</protein>
<keyword evidence="1" id="KW-0678">Repressor</keyword>
<feature type="domain" description="HTH lacI-type" evidence="5">
    <location>
        <begin position="9"/>
        <end position="63"/>
    </location>
</feature>
<keyword evidence="2" id="KW-0805">Transcription regulation</keyword>
<dbReference type="SUPFAM" id="SSF53822">
    <property type="entry name" value="Periplasmic binding protein-like I"/>
    <property type="match status" value="1"/>
</dbReference>
<name>A0A2A4Z7C1_9PROT</name>